<evidence type="ECO:0000313" key="2">
    <source>
        <dbReference type="Proteomes" id="UP000002219"/>
    </source>
</evidence>
<dbReference type="Gene3D" id="3.40.50.1980">
    <property type="entry name" value="Nitrogenase molybdenum iron protein domain"/>
    <property type="match status" value="1"/>
</dbReference>
<gene>
    <name evidence="1" type="ordered locus">Ndas_4238</name>
</gene>
<accession>D7AVW9</accession>
<dbReference type="EMBL" id="CP002040">
    <property type="protein sequence ID" value="ADH69629.1"/>
    <property type="molecule type" value="Genomic_DNA"/>
</dbReference>
<evidence type="ECO:0000313" key="1">
    <source>
        <dbReference type="EMBL" id="ADH69629.1"/>
    </source>
</evidence>
<dbReference type="Proteomes" id="UP000002219">
    <property type="component" value="Chromosome 1"/>
</dbReference>
<dbReference type="eggNOG" id="COG4592">
    <property type="taxonomic scope" value="Bacteria"/>
</dbReference>
<name>D7AVW9_NOCDD</name>
<proteinExistence type="predicted"/>
<protein>
    <submittedName>
        <fullName evidence="1">Uncharacterized protein</fullName>
    </submittedName>
</protein>
<dbReference type="SUPFAM" id="SSF53807">
    <property type="entry name" value="Helical backbone' metal receptor"/>
    <property type="match status" value="1"/>
</dbReference>
<keyword evidence="2" id="KW-1185">Reference proteome</keyword>
<dbReference type="AlphaFoldDB" id="D7AVW9"/>
<sequence length="105" mass="11404">MGPSDFSTAIVPSVLTEDDGFFAQRAEVADGWGVRPMAGPEVTTERASDFGDNTLLFVNTQGQEPEDYLKTAPVLENLPAWEDGRVPTLGATSFRMDYYSVPLAT</sequence>
<dbReference type="STRING" id="446468.Ndas_4238"/>
<dbReference type="HOGENOM" id="CLU_2233693_0_0_11"/>
<reference evidence="1 2" key="1">
    <citation type="journal article" date="2010" name="Stand. Genomic Sci.">
        <title>Complete genome sequence of Nocardiopsis dassonvillei type strain (IMRU 509).</title>
        <authorList>
            <person name="Sun H."/>
            <person name="Lapidus A."/>
            <person name="Nolan M."/>
            <person name="Lucas S."/>
            <person name="Del Rio T.G."/>
            <person name="Tice H."/>
            <person name="Cheng J.F."/>
            <person name="Tapia R."/>
            <person name="Han C."/>
            <person name="Goodwin L."/>
            <person name="Pitluck S."/>
            <person name="Pagani I."/>
            <person name="Ivanova N."/>
            <person name="Mavromatis K."/>
            <person name="Mikhailova N."/>
            <person name="Pati A."/>
            <person name="Chen A."/>
            <person name="Palaniappan K."/>
            <person name="Land M."/>
            <person name="Hauser L."/>
            <person name="Chang Y.J."/>
            <person name="Jeffries C.D."/>
            <person name="Djao O.D."/>
            <person name="Rohde M."/>
            <person name="Sikorski J."/>
            <person name="Goker M."/>
            <person name="Woyke T."/>
            <person name="Bristow J."/>
            <person name="Eisen J.A."/>
            <person name="Markowitz V."/>
            <person name="Hugenholtz P."/>
            <person name="Kyrpides N.C."/>
            <person name="Klenk H.P."/>
        </authorList>
    </citation>
    <scope>NUCLEOTIDE SEQUENCE [LARGE SCALE GENOMIC DNA]</scope>
    <source>
        <strain evidence="2">ATCC 23218 / DSM 43111 / CIP 107115 / JCM 7437 / KCTC 9190 / NBRC 14626 / NCTC 10488 / NRRL B-5397 / IMRU 509</strain>
    </source>
</reference>
<organism evidence="1 2">
    <name type="scientific">Nocardiopsis dassonvillei (strain ATCC 23218 / DSM 43111 / CIP 107115 / JCM 7437 / KCTC 9190 / NBRC 14626 / NCTC 10488 / NRRL B-5397 / IMRU 509)</name>
    <name type="common">Actinomadura dassonvillei</name>
    <dbReference type="NCBI Taxonomy" id="446468"/>
    <lineage>
        <taxon>Bacteria</taxon>
        <taxon>Bacillati</taxon>
        <taxon>Actinomycetota</taxon>
        <taxon>Actinomycetes</taxon>
        <taxon>Streptosporangiales</taxon>
        <taxon>Nocardiopsidaceae</taxon>
        <taxon>Nocardiopsis</taxon>
    </lineage>
</organism>
<dbReference type="KEGG" id="nda:Ndas_4238"/>